<evidence type="ECO:0000256" key="9">
    <source>
        <dbReference type="ARBA" id="ARBA00023136"/>
    </source>
</evidence>
<dbReference type="SUPFAM" id="SSF103473">
    <property type="entry name" value="MFS general substrate transporter"/>
    <property type="match status" value="1"/>
</dbReference>
<dbReference type="PANTHER" id="PTHR23535">
    <property type="entry name" value="SUGAR EFFLUX TRANSPORTER A-RELATED"/>
    <property type="match status" value="1"/>
</dbReference>
<evidence type="ECO:0000256" key="3">
    <source>
        <dbReference type="ARBA" id="ARBA00022448"/>
    </source>
</evidence>
<evidence type="ECO:0000256" key="8">
    <source>
        <dbReference type="ARBA" id="ARBA00022989"/>
    </source>
</evidence>
<feature type="transmembrane region" description="Helical" evidence="10">
    <location>
        <begin position="254"/>
        <end position="275"/>
    </location>
</feature>
<reference evidence="12 13" key="1">
    <citation type="submission" date="2017-02" db="EMBL/GenBank/DDBJ databases">
        <title>Draft genome sequence of a Kluyvera intermedia isolate from a patient with a pancreatic abscess.</title>
        <authorList>
            <person name="Thele R."/>
        </authorList>
    </citation>
    <scope>NUCLEOTIDE SEQUENCE [LARGE SCALE GENOMIC DNA]</scope>
    <source>
        <strain evidence="12 13">FOSA7093</strain>
    </source>
</reference>
<evidence type="ECO:0000256" key="2">
    <source>
        <dbReference type="ARBA" id="ARBA00006523"/>
    </source>
</evidence>
<dbReference type="InterPro" id="IPR020846">
    <property type="entry name" value="MFS_dom"/>
</dbReference>
<keyword evidence="13" id="KW-1185">Reference proteome</keyword>
<dbReference type="InterPro" id="IPR036259">
    <property type="entry name" value="MFS_trans_sf"/>
</dbReference>
<evidence type="ECO:0000256" key="1">
    <source>
        <dbReference type="ARBA" id="ARBA00004429"/>
    </source>
</evidence>
<feature type="transmembrane region" description="Helical" evidence="10">
    <location>
        <begin position="220"/>
        <end position="242"/>
    </location>
</feature>
<feature type="transmembrane region" description="Helical" evidence="10">
    <location>
        <begin position="105"/>
        <end position="127"/>
    </location>
</feature>
<comment type="caution">
    <text evidence="12">The sequence shown here is derived from an EMBL/GenBank/DDBJ whole genome shotgun (WGS) entry which is preliminary data.</text>
</comment>
<dbReference type="PANTHER" id="PTHR23535:SF2">
    <property type="entry name" value="SUGAR EFFLUX TRANSPORTER A-RELATED"/>
    <property type="match status" value="1"/>
</dbReference>
<comment type="similarity">
    <text evidence="2">Belongs to the major facilitator superfamily. Set transporter family.</text>
</comment>
<evidence type="ECO:0000256" key="10">
    <source>
        <dbReference type="SAM" id="Phobius"/>
    </source>
</evidence>
<keyword evidence="9 10" id="KW-0472">Membrane</keyword>
<feature type="transmembrane region" description="Helical" evidence="10">
    <location>
        <begin position="12"/>
        <end position="31"/>
    </location>
</feature>
<feature type="transmembrane region" description="Helical" evidence="10">
    <location>
        <begin position="308"/>
        <end position="329"/>
    </location>
</feature>
<feature type="transmembrane region" description="Helical" evidence="10">
    <location>
        <begin position="341"/>
        <end position="363"/>
    </location>
</feature>
<evidence type="ECO:0000256" key="7">
    <source>
        <dbReference type="ARBA" id="ARBA00022692"/>
    </source>
</evidence>
<evidence type="ECO:0000259" key="11">
    <source>
        <dbReference type="PROSITE" id="PS50850"/>
    </source>
</evidence>
<accession>A0ABX3UJ13</accession>
<gene>
    <name evidence="12" type="ORF">B2M27_05015</name>
</gene>
<dbReference type="NCBIfam" id="TIGR00899">
    <property type="entry name" value="2A0120"/>
    <property type="match status" value="1"/>
</dbReference>
<comment type="subcellular location">
    <subcellularLocation>
        <location evidence="1">Cell inner membrane</location>
        <topology evidence="1">Multi-pass membrane protein</topology>
    </subcellularLocation>
</comment>
<dbReference type="EMBL" id="MWPR01000005">
    <property type="protein sequence ID" value="ORJ51490.1"/>
    <property type="molecule type" value="Genomic_DNA"/>
</dbReference>
<evidence type="ECO:0000256" key="4">
    <source>
        <dbReference type="ARBA" id="ARBA00022475"/>
    </source>
</evidence>
<feature type="transmembrane region" description="Helical" evidence="10">
    <location>
        <begin position="148"/>
        <end position="166"/>
    </location>
</feature>
<feature type="transmembrane region" description="Helical" evidence="10">
    <location>
        <begin position="82"/>
        <end position="99"/>
    </location>
</feature>
<organism evidence="12 13">
    <name type="scientific">Kluyvera intermedia</name>
    <name type="common">Enterobacter intermedius</name>
    <dbReference type="NCBI Taxonomy" id="61648"/>
    <lineage>
        <taxon>Bacteria</taxon>
        <taxon>Pseudomonadati</taxon>
        <taxon>Pseudomonadota</taxon>
        <taxon>Gammaproteobacteria</taxon>
        <taxon>Enterobacterales</taxon>
        <taxon>Enterobacteriaceae</taxon>
        <taxon>Kluyvera</taxon>
    </lineage>
</organism>
<feature type="transmembrane region" description="Helical" evidence="10">
    <location>
        <begin position="284"/>
        <end position="302"/>
    </location>
</feature>
<keyword evidence="5" id="KW-0997">Cell inner membrane</keyword>
<keyword evidence="6" id="KW-0762">Sugar transport</keyword>
<dbReference type="InterPro" id="IPR011701">
    <property type="entry name" value="MFS"/>
</dbReference>
<evidence type="ECO:0000313" key="13">
    <source>
        <dbReference type="Proteomes" id="UP000192521"/>
    </source>
</evidence>
<feature type="transmembrane region" description="Helical" evidence="10">
    <location>
        <begin position="369"/>
        <end position="386"/>
    </location>
</feature>
<evidence type="ECO:0000256" key="5">
    <source>
        <dbReference type="ARBA" id="ARBA00022519"/>
    </source>
</evidence>
<evidence type="ECO:0000313" key="12">
    <source>
        <dbReference type="EMBL" id="ORJ51490.1"/>
    </source>
</evidence>
<feature type="domain" description="Major facilitator superfamily (MFS) profile" evidence="11">
    <location>
        <begin position="14"/>
        <end position="392"/>
    </location>
</feature>
<dbReference type="CDD" id="cd17471">
    <property type="entry name" value="MFS_Set"/>
    <property type="match status" value="1"/>
</dbReference>
<name>A0ABX3UJ13_KLUIN</name>
<proteinExistence type="inferred from homology"/>
<feature type="transmembrane region" description="Helical" evidence="10">
    <location>
        <begin position="172"/>
        <end position="192"/>
    </location>
</feature>
<evidence type="ECO:0000256" key="6">
    <source>
        <dbReference type="ARBA" id="ARBA00022597"/>
    </source>
</evidence>
<keyword evidence="7 10" id="KW-0812">Transmembrane</keyword>
<dbReference type="Proteomes" id="UP000192521">
    <property type="component" value="Unassembled WGS sequence"/>
</dbReference>
<protein>
    <submittedName>
        <fullName evidence="12">MFS transporter</fullName>
    </submittedName>
</protein>
<feature type="transmembrane region" description="Helical" evidence="10">
    <location>
        <begin position="51"/>
        <end position="70"/>
    </location>
</feature>
<dbReference type="PROSITE" id="PS50850">
    <property type="entry name" value="MFS"/>
    <property type="match status" value="1"/>
</dbReference>
<dbReference type="InterPro" id="IPR004750">
    <property type="entry name" value="Sugar_efflux"/>
</dbReference>
<keyword evidence="4" id="KW-1003">Cell membrane</keyword>
<keyword evidence="3" id="KW-0813">Transport</keyword>
<dbReference type="Gene3D" id="1.20.1250.20">
    <property type="entry name" value="MFS general substrate transporter like domains"/>
    <property type="match status" value="2"/>
</dbReference>
<dbReference type="Pfam" id="PF07690">
    <property type="entry name" value="MFS_1"/>
    <property type="match status" value="2"/>
</dbReference>
<dbReference type="RefSeq" id="WP_085005531.1">
    <property type="nucleotide sequence ID" value="NZ_MWPR01000005.1"/>
</dbReference>
<keyword evidence="8 10" id="KW-1133">Transmembrane helix</keyword>
<sequence length="392" mass="42411">MLWLVTMGRRLNGVFIAFMIVAFMIGVAGALQAPTLSLFLSREVGAQPFWVGLFYTVNAIAGILVSLGLAKRSDQQGDRKKLIMFCCLMAVGNALLFAFNRHYLTLITCGVMLASLASTAMPQLFALAREYADSSAREVVMFSSIMRAQISVAWVVGPPMAFMLALNYGFTAMYAIAAGIFVISLVLVALWLPSVKRIEQPADIAVTEVSGWGNKNVRMLFIASTMMWTCNTMYIIDMPLWISSELALPDSLAGVLMGTAAGLEIPAMILAGYYVKRFGKRKMMVSAVAAGVVFYVGLIVFHSREALLGLQIFNAIFIGIIAGIGMLWFQDLMPGRAGSATTLFTNSISTGVILAGVIQGALAQSFGHAKVYWVIAVLSLVTLFLTSRVKDV</sequence>